<dbReference type="PANTHER" id="PTHR47542:SF2">
    <property type="entry name" value="ACYL-COA N-ACYLTRANSFERASES (NAT) SUPERFAMILY PROTEIN"/>
    <property type="match status" value="1"/>
</dbReference>
<sequence length="157" mass="18135">MATGPIVELHRNSGDWDEIVAEIVKLERKIFPKHESLATFFDQELRKKNSGLLYLDINGEVVGYVLYSWPSSLYASIAKLAVKEQWRRQGHGEILLKAAIEKCRTRKVSRILLHVDPMRTPALTLYRKQGFQVDTLIEGYYSSDRSAYRMYLDLDAN</sequence>
<dbReference type="InterPro" id="IPR000182">
    <property type="entry name" value="GNAT_dom"/>
</dbReference>
<gene>
    <name evidence="2" type="ORF">QN277_008494</name>
</gene>
<dbReference type="PANTHER" id="PTHR47542">
    <property type="entry name" value="ACYL-COA N-ACYLTRANSFERASES (NAT) SUPERFAMILY PROTEIN"/>
    <property type="match status" value="1"/>
</dbReference>
<dbReference type="Pfam" id="PF00583">
    <property type="entry name" value="Acetyltransf_1"/>
    <property type="match status" value="1"/>
</dbReference>
<evidence type="ECO:0000259" key="1">
    <source>
        <dbReference type="PROSITE" id="PS51186"/>
    </source>
</evidence>
<reference evidence="2" key="1">
    <citation type="submission" date="2023-10" db="EMBL/GenBank/DDBJ databases">
        <title>Chromosome-level genome of the transformable northern wattle, Acacia crassicarpa.</title>
        <authorList>
            <person name="Massaro I."/>
            <person name="Sinha N.R."/>
            <person name="Poethig S."/>
            <person name="Leichty A.R."/>
        </authorList>
    </citation>
    <scope>NUCLEOTIDE SEQUENCE</scope>
    <source>
        <strain evidence="2">Acra3RX</strain>
        <tissue evidence="2">Leaf</tissue>
    </source>
</reference>
<dbReference type="PROSITE" id="PS51186">
    <property type="entry name" value="GNAT"/>
    <property type="match status" value="1"/>
</dbReference>
<dbReference type="AlphaFoldDB" id="A0AAE1IRT0"/>
<dbReference type="Gene3D" id="3.40.630.30">
    <property type="match status" value="1"/>
</dbReference>
<dbReference type="CDD" id="cd04301">
    <property type="entry name" value="NAT_SF"/>
    <property type="match status" value="1"/>
</dbReference>
<comment type="caution">
    <text evidence="2">The sequence shown here is derived from an EMBL/GenBank/DDBJ whole genome shotgun (WGS) entry which is preliminary data.</text>
</comment>
<accession>A0AAE1IRT0</accession>
<dbReference type="EMBL" id="JAWXYG010000013">
    <property type="protein sequence ID" value="KAK4255496.1"/>
    <property type="molecule type" value="Genomic_DNA"/>
</dbReference>
<name>A0AAE1IRT0_9FABA</name>
<evidence type="ECO:0000313" key="3">
    <source>
        <dbReference type="Proteomes" id="UP001293593"/>
    </source>
</evidence>
<protein>
    <recommendedName>
        <fullName evidence="1">N-acetyltransferase domain-containing protein</fullName>
    </recommendedName>
</protein>
<feature type="domain" description="N-acetyltransferase" evidence="1">
    <location>
        <begin position="7"/>
        <end position="155"/>
    </location>
</feature>
<keyword evidence="3" id="KW-1185">Reference proteome</keyword>
<organism evidence="2 3">
    <name type="scientific">Acacia crassicarpa</name>
    <name type="common">northern wattle</name>
    <dbReference type="NCBI Taxonomy" id="499986"/>
    <lineage>
        <taxon>Eukaryota</taxon>
        <taxon>Viridiplantae</taxon>
        <taxon>Streptophyta</taxon>
        <taxon>Embryophyta</taxon>
        <taxon>Tracheophyta</taxon>
        <taxon>Spermatophyta</taxon>
        <taxon>Magnoliopsida</taxon>
        <taxon>eudicotyledons</taxon>
        <taxon>Gunneridae</taxon>
        <taxon>Pentapetalae</taxon>
        <taxon>rosids</taxon>
        <taxon>fabids</taxon>
        <taxon>Fabales</taxon>
        <taxon>Fabaceae</taxon>
        <taxon>Caesalpinioideae</taxon>
        <taxon>mimosoid clade</taxon>
        <taxon>Acacieae</taxon>
        <taxon>Acacia</taxon>
    </lineage>
</organism>
<dbReference type="Proteomes" id="UP001293593">
    <property type="component" value="Unassembled WGS sequence"/>
</dbReference>
<proteinExistence type="predicted"/>
<evidence type="ECO:0000313" key="2">
    <source>
        <dbReference type="EMBL" id="KAK4255496.1"/>
    </source>
</evidence>
<dbReference type="InterPro" id="IPR016181">
    <property type="entry name" value="Acyl_CoA_acyltransferase"/>
</dbReference>
<dbReference type="SUPFAM" id="SSF55729">
    <property type="entry name" value="Acyl-CoA N-acyltransferases (Nat)"/>
    <property type="match status" value="1"/>
</dbReference>
<dbReference type="GO" id="GO:0016747">
    <property type="term" value="F:acyltransferase activity, transferring groups other than amino-acyl groups"/>
    <property type="evidence" value="ECO:0007669"/>
    <property type="project" value="InterPro"/>
</dbReference>